<evidence type="ECO:0000256" key="5">
    <source>
        <dbReference type="ARBA" id="ARBA00023163"/>
    </source>
</evidence>
<evidence type="ECO:0000259" key="7">
    <source>
        <dbReference type="Pfam" id="PF04542"/>
    </source>
</evidence>
<dbReference type="Pfam" id="PF04542">
    <property type="entry name" value="Sigma70_r2"/>
    <property type="match status" value="1"/>
</dbReference>
<proteinExistence type="inferred from homology"/>
<keyword evidence="4 6" id="KW-0238">DNA-binding</keyword>
<accession>A0ABW5SE76</accession>
<dbReference type="SUPFAM" id="SSF88659">
    <property type="entry name" value="Sigma3 and sigma4 domains of RNA polymerase sigma factors"/>
    <property type="match status" value="1"/>
</dbReference>
<reference evidence="9" key="1">
    <citation type="journal article" date="2019" name="Int. J. Syst. Evol. Microbiol.">
        <title>The Global Catalogue of Microorganisms (GCM) 10K type strain sequencing project: providing services to taxonomists for standard genome sequencing and annotation.</title>
        <authorList>
            <consortium name="The Broad Institute Genomics Platform"/>
            <consortium name="The Broad Institute Genome Sequencing Center for Infectious Disease"/>
            <person name="Wu L."/>
            <person name="Ma J."/>
        </authorList>
    </citation>
    <scope>NUCLEOTIDE SEQUENCE [LARGE SCALE GENOMIC DNA]</scope>
    <source>
        <strain evidence="9">KCTC 42255</strain>
    </source>
</reference>
<evidence type="ECO:0000313" key="8">
    <source>
        <dbReference type="EMBL" id="MFD2697439.1"/>
    </source>
</evidence>
<evidence type="ECO:0000256" key="2">
    <source>
        <dbReference type="ARBA" id="ARBA00023015"/>
    </source>
</evidence>
<evidence type="ECO:0000256" key="4">
    <source>
        <dbReference type="ARBA" id="ARBA00023125"/>
    </source>
</evidence>
<dbReference type="InterPro" id="IPR014284">
    <property type="entry name" value="RNA_pol_sigma-70_dom"/>
</dbReference>
<dbReference type="PANTHER" id="PTHR43133:SF62">
    <property type="entry name" value="RNA POLYMERASE SIGMA FACTOR SIGZ"/>
    <property type="match status" value="1"/>
</dbReference>
<dbReference type="InterPro" id="IPR000838">
    <property type="entry name" value="RNA_pol_sigma70_ECF_CS"/>
</dbReference>
<protein>
    <recommendedName>
        <fullName evidence="6">RNA polymerase sigma factor</fullName>
    </recommendedName>
</protein>
<keyword evidence="2 6" id="KW-0805">Transcription regulation</keyword>
<keyword evidence="9" id="KW-1185">Reference proteome</keyword>
<evidence type="ECO:0000256" key="1">
    <source>
        <dbReference type="ARBA" id="ARBA00010641"/>
    </source>
</evidence>
<dbReference type="EMBL" id="JBHULZ010000023">
    <property type="protein sequence ID" value="MFD2697439.1"/>
    <property type="molecule type" value="Genomic_DNA"/>
</dbReference>
<comment type="similarity">
    <text evidence="1 6">Belongs to the sigma-70 factor family. ECF subfamily.</text>
</comment>
<sequence length="177" mass="20675">MTQDELVALINKKDEQAFDYLYDMYAQSLFGVIENIIKNKAQSEDVLQEVMVKIWRNLPQYDPEKGRFFTWIVNIARNSAIDKYRSKAYKKERQNLDANNFVHSIETHASLNNQVNSIGIEKFIKKLKPACIKIIDLLFFKGFTHKEASENLKIPLGTLKTRNRACIHELRNLLQVK</sequence>
<dbReference type="InterPro" id="IPR039425">
    <property type="entry name" value="RNA_pol_sigma-70-like"/>
</dbReference>
<organism evidence="8 9">
    <name type="scientific">Mesonia sediminis</name>
    <dbReference type="NCBI Taxonomy" id="1703946"/>
    <lineage>
        <taxon>Bacteria</taxon>
        <taxon>Pseudomonadati</taxon>
        <taxon>Bacteroidota</taxon>
        <taxon>Flavobacteriia</taxon>
        <taxon>Flavobacteriales</taxon>
        <taxon>Flavobacteriaceae</taxon>
        <taxon>Mesonia</taxon>
    </lineage>
</organism>
<dbReference type="NCBIfam" id="TIGR02937">
    <property type="entry name" value="sigma70-ECF"/>
    <property type="match status" value="1"/>
</dbReference>
<feature type="domain" description="RNA polymerase sigma-70 region 2" evidence="7">
    <location>
        <begin position="21"/>
        <end position="87"/>
    </location>
</feature>
<dbReference type="InterPro" id="IPR036388">
    <property type="entry name" value="WH-like_DNA-bd_sf"/>
</dbReference>
<comment type="caution">
    <text evidence="8">The sequence shown here is derived from an EMBL/GenBank/DDBJ whole genome shotgun (WGS) entry which is preliminary data.</text>
</comment>
<dbReference type="PROSITE" id="PS01063">
    <property type="entry name" value="SIGMA70_ECF"/>
    <property type="match status" value="1"/>
</dbReference>
<keyword evidence="3 6" id="KW-0731">Sigma factor</keyword>
<evidence type="ECO:0000256" key="3">
    <source>
        <dbReference type="ARBA" id="ARBA00023082"/>
    </source>
</evidence>
<gene>
    <name evidence="8" type="ORF">ACFSQ0_05510</name>
</gene>
<evidence type="ECO:0000256" key="6">
    <source>
        <dbReference type="RuleBase" id="RU000716"/>
    </source>
</evidence>
<dbReference type="InterPro" id="IPR013325">
    <property type="entry name" value="RNA_pol_sigma_r2"/>
</dbReference>
<keyword evidence="5 6" id="KW-0804">Transcription</keyword>
<dbReference type="PANTHER" id="PTHR43133">
    <property type="entry name" value="RNA POLYMERASE ECF-TYPE SIGMA FACTO"/>
    <property type="match status" value="1"/>
</dbReference>
<dbReference type="Gene3D" id="1.10.1740.10">
    <property type="match status" value="1"/>
</dbReference>
<name>A0ABW5SE76_9FLAO</name>
<dbReference type="Gene3D" id="1.10.10.10">
    <property type="entry name" value="Winged helix-like DNA-binding domain superfamily/Winged helix DNA-binding domain"/>
    <property type="match status" value="1"/>
</dbReference>
<dbReference type="InterPro" id="IPR007627">
    <property type="entry name" value="RNA_pol_sigma70_r2"/>
</dbReference>
<dbReference type="InterPro" id="IPR013324">
    <property type="entry name" value="RNA_pol_sigma_r3/r4-like"/>
</dbReference>
<dbReference type="SUPFAM" id="SSF88946">
    <property type="entry name" value="Sigma2 domain of RNA polymerase sigma factors"/>
    <property type="match status" value="1"/>
</dbReference>
<evidence type="ECO:0000313" key="9">
    <source>
        <dbReference type="Proteomes" id="UP001597357"/>
    </source>
</evidence>
<dbReference type="Proteomes" id="UP001597357">
    <property type="component" value="Unassembled WGS sequence"/>
</dbReference>
<dbReference type="RefSeq" id="WP_379045288.1">
    <property type="nucleotide sequence ID" value="NZ_JBHULZ010000023.1"/>
</dbReference>